<evidence type="ECO:0000256" key="1">
    <source>
        <dbReference type="ARBA" id="ARBA00023002"/>
    </source>
</evidence>
<evidence type="ECO:0000259" key="3">
    <source>
        <dbReference type="Pfam" id="PF01370"/>
    </source>
</evidence>
<evidence type="ECO:0000313" key="5">
    <source>
        <dbReference type="Proteomes" id="UP000717696"/>
    </source>
</evidence>
<sequence length="587" mass="64807">MPRQFHFVSVVGPAEPSSTESRTAAHAHAIRRAHANARRIRTQRYQASVRDHGKDLTTGAGSMHSHGLPDPFSALVKPLSSEDQFLLHHYVQNVVPLFYTHCPSYNGNIKSVDQSEVLQDWVGLATTDSDLLNAIFLGACRDILLRRSHDQHLMQKALKYKQHCLEVLRKALAPPSKMNNLTVAKAIAMVLDDILSASDEDRREIYKSVETSTHSITFRTAIINEQALDQYLPNTSLSNSVISVTMASPKTVIPAGATILVTGATGFVSSHVTKQLLERGYKVRGTVRNAEQASWLVDDVFKTYASQGLLELVAVPDLGATGAFDDAIKGVSAVAHVATISSFDPDPNNVIPQTIAGIVSILEAAMKEPLVKSIVYTSSQMAATGPFPGNDTRVERDTWNDFAVEAALAPPPYEPSRGPMTYAASKVLAEKEVWKFVEERSPHFSVNVVSPSAIIGAPLHKKHTESVSWVGRPFNGNKEAMDPMPALFFVDVKDIALLHIACMLDPEVKNQRLHAWGHSGNWNDLLAILRKLRPQRDFIPDLENPQHLTISTDPSDSLNLLKKWVDQDGWRPLERSVLDNIENPWFV</sequence>
<dbReference type="GO" id="GO:0016616">
    <property type="term" value="F:oxidoreductase activity, acting on the CH-OH group of donors, NAD or NADP as acceptor"/>
    <property type="evidence" value="ECO:0007669"/>
    <property type="project" value="TreeGrafter"/>
</dbReference>
<dbReference type="SUPFAM" id="SSF51735">
    <property type="entry name" value="NAD(P)-binding Rossmann-fold domains"/>
    <property type="match status" value="1"/>
</dbReference>
<dbReference type="PANTHER" id="PTHR10366">
    <property type="entry name" value="NAD DEPENDENT EPIMERASE/DEHYDRATASE"/>
    <property type="match status" value="1"/>
</dbReference>
<proteinExistence type="inferred from homology"/>
<dbReference type="Gene3D" id="3.40.50.720">
    <property type="entry name" value="NAD(P)-binding Rossmann-like Domain"/>
    <property type="match status" value="1"/>
</dbReference>
<dbReference type="InterPro" id="IPR050425">
    <property type="entry name" value="NAD(P)_dehydrat-like"/>
</dbReference>
<gene>
    <name evidence="4" type="ORF">B0J13DRAFT_504888</name>
</gene>
<dbReference type="InterPro" id="IPR001509">
    <property type="entry name" value="Epimerase_deHydtase"/>
</dbReference>
<keyword evidence="5" id="KW-1185">Reference proteome</keyword>
<dbReference type="InterPro" id="IPR036291">
    <property type="entry name" value="NAD(P)-bd_dom_sf"/>
</dbReference>
<feature type="domain" description="NAD-dependent epimerase/dehydratase" evidence="3">
    <location>
        <begin position="259"/>
        <end position="468"/>
    </location>
</feature>
<keyword evidence="1" id="KW-0560">Oxidoreductase</keyword>
<dbReference type="PANTHER" id="PTHR10366:SF562">
    <property type="entry name" value="ALDEHYDE REDUCTASE II (AFU_ORTHOLOGUE AFUA_1G11360)"/>
    <property type="match status" value="1"/>
</dbReference>
<dbReference type="OrthoDB" id="2735536at2759"/>
<dbReference type="EMBL" id="JAGMUU010000014">
    <property type="protein sequence ID" value="KAH7139636.1"/>
    <property type="molecule type" value="Genomic_DNA"/>
</dbReference>
<comment type="caution">
    <text evidence="4">The sequence shown here is derived from an EMBL/GenBank/DDBJ whole genome shotgun (WGS) entry which is preliminary data.</text>
</comment>
<dbReference type="Pfam" id="PF01370">
    <property type="entry name" value="Epimerase"/>
    <property type="match status" value="1"/>
</dbReference>
<name>A0A9P9J1A4_9HYPO</name>
<dbReference type="Proteomes" id="UP000717696">
    <property type="component" value="Unassembled WGS sequence"/>
</dbReference>
<comment type="similarity">
    <text evidence="2">Belongs to the NAD(P)-dependent epimerase/dehydratase family. Dihydroflavonol-4-reductase subfamily.</text>
</comment>
<reference evidence="4" key="1">
    <citation type="journal article" date="2021" name="Nat. Commun.">
        <title>Genetic determinants of endophytism in the Arabidopsis root mycobiome.</title>
        <authorList>
            <person name="Mesny F."/>
            <person name="Miyauchi S."/>
            <person name="Thiergart T."/>
            <person name="Pickel B."/>
            <person name="Atanasova L."/>
            <person name="Karlsson M."/>
            <person name="Huettel B."/>
            <person name="Barry K.W."/>
            <person name="Haridas S."/>
            <person name="Chen C."/>
            <person name="Bauer D."/>
            <person name="Andreopoulos W."/>
            <person name="Pangilinan J."/>
            <person name="LaButti K."/>
            <person name="Riley R."/>
            <person name="Lipzen A."/>
            <person name="Clum A."/>
            <person name="Drula E."/>
            <person name="Henrissat B."/>
            <person name="Kohler A."/>
            <person name="Grigoriev I.V."/>
            <person name="Martin F.M."/>
            <person name="Hacquard S."/>
        </authorList>
    </citation>
    <scope>NUCLEOTIDE SEQUENCE</scope>
    <source>
        <strain evidence="4">MPI-CAGE-AT-0021</strain>
    </source>
</reference>
<dbReference type="AlphaFoldDB" id="A0A9P9J1A4"/>
<evidence type="ECO:0000313" key="4">
    <source>
        <dbReference type="EMBL" id="KAH7139636.1"/>
    </source>
</evidence>
<evidence type="ECO:0000256" key="2">
    <source>
        <dbReference type="ARBA" id="ARBA00023445"/>
    </source>
</evidence>
<accession>A0A9P9J1A4</accession>
<organism evidence="4 5">
    <name type="scientific">Dactylonectria estremocensis</name>
    <dbReference type="NCBI Taxonomy" id="1079267"/>
    <lineage>
        <taxon>Eukaryota</taxon>
        <taxon>Fungi</taxon>
        <taxon>Dikarya</taxon>
        <taxon>Ascomycota</taxon>
        <taxon>Pezizomycotina</taxon>
        <taxon>Sordariomycetes</taxon>
        <taxon>Hypocreomycetidae</taxon>
        <taxon>Hypocreales</taxon>
        <taxon>Nectriaceae</taxon>
        <taxon>Dactylonectria</taxon>
    </lineage>
</organism>
<protein>
    <recommendedName>
        <fullName evidence="3">NAD-dependent epimerase/dehydratase domain-containing protein</fullName>
    </recommendedName>
</protein>